<organism evidence="2">
    <name type="scientific">uncultured Synechococcales cyanobacterium</name>
    <dbReference type="NCBI Taxonomy" id="1936017"/>
    <lineage>
        <taxon>Bacteria</taxon>
        <taxon>Bacillati</taxon>
        <taxon>Cyanobacteriota</taxon>
        <taxon>Cyanophyceae</taxon>
        <taxon>Synechococcales</taxon>
        <taxon>environmental samples</taxon>
    </lineage>
</organism>
<accession>A0A6J4VVL7</accession>
<keyword evidence="1" id="KW-1133">Transmembrane helix</keyword>
<feature type="transmembrane region" description="Helical" evidence="1">
    <location>
        <begin position="193"/>
        <end position="211"/>
    </location>
</feature>
<gene>
    <name evidence="2" type="ORF">AVDCRST_MAG81-4819</name>
</gene>
<feature type="transmembrane region" description="Helical" evidence="1">
    <location>
        <begin position="34"/>
        <end position="51"/>
    </location>
</feature>
<evidence type="ECO:0000256" key="1">
    <source>
        <dbReference type="SAM" id="Phobius"/>
    </source>
</evidence>
<reference evidence="2" key="1">
    <citation type="submission" date="2020-02" db="EMBL/GenBank/DDBJ databases">
        <authorList>
            <person name="Meier V. D."/>
        </authorList>
    </citation>
    <scope>NUCLEOTIDE SEQUENCE</scope>
    <source>
        <strain evidence="2">AVDCRST_MAG81</strain>
    </source>
</reference>
<feature type="transmembrane region" description="Helical" evidence="1">
    <location>
        <begin position="57"/>
        <end position="75"/>
    </location>
</feature>
<dbReference type="EMBL" id="CADCWO010000248">
    <property type="protein sequence ID" value="CAA9589697.1"/>
    <property type="molecule type" value="Genomic_DNA"/>
</dbReference>
<keyword evidence="1" id="KW-0472">Membrane</keyword>
<feature type="transmembrane region" description="Helical" evidence="1">
    <location>
        <begin position="160"/>
        <end position="181"/>
    </location>
</feature>
<feature type="transmembrane region" description="Helical" evidence="1">
    <location>
        <begin position="96"/>
        <end position="117"/>
    </location>
</feature>
<sequence>MTRTSFNNMQYKGAYSLQLRARRNKDWRDHLRRYLPPIFPALMVSLAITAFLIKDYFLLEVISVALCFVSATIWLNNNSSKYVWIPSLINQKTERIIWVIYTIIAGFSVISPAVAGGTGASGCAASNTILGPIADALLTVFQSSAQVGSTGEIGENICQVFVTFAAIIALLVIGTSLWGLFDNQARGSDLGKAFTPLGLVLAGTVISRIGIKLIMGV</sequence>
<proteinExistence type="predicted"/>
<protein>
    <submittedName>
        <fullName evidence="2">Uncharacterized protein</fullName>
    </submittedName>
</protein>
<name>A0A6J4VVL7_9CYAN</name>
<dbReference type="AlphaFoldDB" id="A0A6J4VVL7"/>
<evidence type="ECO:0000313" key="2">
    <source>
        <dbReference type="EMBL" id="CAA9589697.1"/>
    </source>
</evidence>
<keyword evidence="1" id="KW-0812">Transmembrane</keyword>